<comment type="caution">
    <text evidence="1">The sequence shown here is derived from an EMBL/GenBank/DDBJ whole genome shotgun (WGS) entry which is preliminary data.</text>
</comment>
<dbReference type="EMBL" id="PEDL01000015">
    <property type="protein sequence ID" value="PHV69979.1"/>
    <property type="molecule type" value="Genomic_DNA"/>
</dbReference>
<protein>
    <submittedName>
        <fullName evidence="1">Uncharacterized protein</fullName>
    </submittedName>
</protein>
<keyword evidence="2" id="KW-1185">Reference proteome</keyword>
<gene>
    <name evidence="1" type="ORF">CS063_12590</name>
</gene>
<proteinExistence type="predicted"/>
<accession>A0AC61D9N5</accession>
<evidence type="ECO:0000313" key="2">
    <source>
        <dbReference type="Proteomes" id="UP000224460"/>
    </source>
</evidence>
<name>A0AC61D9N5_9FIRM</name>
<reference evidence="1" key="1">
    <citation type="submission" date="2017-10" db="EMBL/GenBank/DDBJ databases">
        <title>Genome sequence of cellulolytic Lachnospiraceae bacterium XHS1971 isolated from hotspring sediment.</title>
        <authorList>
            <person name="Vasudevan G."/>
            <person name="Joshi A.J."/>
            <person name="Hivarkar S."/>
            <person name="Lanjekar V.B."/>
            <person name="Dhakephalkar P.K."/>
            <person name="Dagar S."/>
        </authorList>
    </citation>
    <scope>NUCLEOTIDE SEQUENCE</scope>
    <source>
        <strain evidence="1">XHS1971</strain>
    </source>
</reference>
<dbReference type="Proteomes" id="UP000224460">
    <property type="component" value="Unassembled WGS sequence"/>
</dbReference>
<organism evidence="1 2">
    <name type="scientific">Sporanaerobium hydrogeniformans</name>
    <dbReference type="NCBI Taxonomy" id="3072179"/>
    <lineage>
        <taxon>Bacteria</taxon>
        <taxon>Bacillati</taxon>
        <taxon>Bacillota</taxon>
        <taxon>Clostridia</taxon>
        <taxon>Lachnospirales</taxon>
        <taxon>Lachnospiraceae</taxon>
        <taxon>Sporanaerobium</taxon>
    </lineage>
</organism>
<evidence type="ECO:0000313" key="1">
    <source>
        <dbReference type="EMBL" id="PHV69979.1"/>
    </source>
</evidence>
<sequence>MLNYKNYKKTVICFLLPALLFYTAFLILPACQTVVLSFFKWKGVGGTVFKFYGFKNYIQVFSDKTFWLSVSNLVKFLIISMSTQLPLGFILAYIISLQLKGHKFFKLSFFLPAVLSVTAISLMWRMILSGNYGLVNTFLEVIGLESWTRSWLTDPKICFTVICLINTWLQVGVTFVILLAGILNISEEMFEAAEIDGATRFDKIFRIIIPMTKDIIGICAILIVTNTMKSFDLIYVLTNGSFGPGDINQVPTGLMYITSFIGENFGNGSVIAVFIMIMGGLLSSMLYFKSFQEE</sequence>